<evidence type="ECO:0000256" key="10">
    <source>
        <dbReference type="ARBA" id="ARBA00022989"/>
    </source>
</evidence>
<evidence type="ECO:0000313" key="14">
    <source>
        <dbReference type="EMBL" id="KLT72844.1"/>
    </source>
</evidence>
<keyword evidence="8" id="KW-0378">Hydrolase</keyword>
<dbReference type="InterPro" id="IPR052348">
    <property type="entry name" value="Metallopeptidase_M50B"/>
</dbReference>
<evidence type="ECO:0000256" key="2">
    <source>
        <dbReference type="ARBA" id="ARBA00004651"/>
    </source>
</evidence>
<keyword evidence="15" id="KW-1185">Reference proteome</keyword>
<dbReference type="GO" id="GO:0046872">
    <property type="term" value="F:metal ion binding"/>
    <property type="evidence" value="ECO:0007669"/>
    <property type="project" value="UniProtKB-KW"/>
</dbReference>
<evidence type="ECO:0000256" key="9">
    <source>
        <dbReference type="ARBA" id="ARBA00022833"/>
    </source>
</evidence>
<accession>A0A0J0YRT0</accession>
<evidence type="ECO:0000256" key="4">
    <source>
        <dbReference type="ARBA" id="ARBA00022475"/>
    </source>
</evidence>
<dbReference type="OrthoDB" id="9800627at2"/>
<feature type="transmembrane region" description="Helical" evidence="13">
    <location>
        <begin position="134"/>
        <end position="158"/>
    </location>
</feature>
<feature type="transmembrane region" description="Helical" evidence="13">
    <location>
        <begin position="97"/>
        <end position="122"/>
    </location>
</feature>
<comment type="caution">
    <text evidence="14">The sequence shown here is derived from an EMBL/GenBank/DDBJ whole genome shotgun (WGS) entry which is preliminary data.</text>
</comment>
<keyword evidence="7" id="KW-0479">Metal-binding</keyword>
<dbReference type="GO" id="GO:0008237">
    <property type="term" value="F:metallopeptidase activity"/>
    <property type="evidence" value="ECO:0007669"/>
    <property type="project" value="UniProtKB-KW"/>
</dbReference>
<proteinExistence type="inferred from homology"/>
<reference evidence="14 15" key="1">
    <citation type="submission" date="2014-11" db="EMBL/GenBank/DDBJ databases">
        <title>Genome of a novel goose pathogen.</title>
        <authorList>
            <person name="Hansen C.M."/>
            <person name="Hueffer K."/>
            <person name="Choi S.C."/>
        </authorList>
    </citation>
    <scope>NUCLEOTIDE SEQUENCE [LARGE SCALE GENOMIC DNA]</scope>
    <source>
        <strain evidence="14 15">KH1503</strain>
    </source>
</reference>
<protein>
    <submittedName>
        <fullName evidence="14">Peptidase M50</fullName>
    </submittedName>
</protein>
<dbReference type="CDD" id="cd06158">
    <property type="entry name" value="S2P-M50_like_1"/>
    <property type="match status" value="1"/>
</dbReference>
<keyword evidence="9" id="KW-0862">Zinc</keyword>
<dbReference type="PANTHER" id="PTHR35864">
    <property type="entry name" value="ZINC METALLOPROTEASE MJ0611-RELATED"/>
    <property type="match status" value="1"/>
</dbReference>
<evidence type="ECO:0000256" key="3">
    <source>
        <dbReference type="ARBA" id="ARBA00007931"/>
    </source>
</evidence>
<evidence type="ECO:0000256" key="6">
    <source>
        <dbReference type="ARBA" id="ARBA00022692"/>
    </source>
</evidence>
<name>A0A0J0YRT0_9NEIS</name>
<evidence type="ECO:0000256" key="1">
    <source>
        <dbReference type="ARBA" id="ARBA00001947"/>
    </source>
</evidence>
<evidence type="ECO:0000256" key="12">
    <source>
        <dbReference type="ARBA" id="ARBA00023136"/>
    </source>
</evidence>
<dbReference type="EMBL" id="JTDO01000008">
    <property type="protein sequence ID" value="KLT72844.1"/>
    <property type="molecule type" value="Genomic_DNA"/>
</dbReference>
<dbReference type="PANTHER" id="PTHR35864:SF1">
    <property type="entry name" value="ZINC METALLOPROTEASE YWHC-RELATED"/>
    <property type="match status" value="1"/>
</dbReference>
<evidence type="ECO:0000313" key="15">
    <source>
        <dbReference type="Proteomes" id="UP000036027"/>
    </source>
</evidence>
<dbReference type="RefSeq" id="WP_047761014.1">
    <property type="nucleotide sequence ID" value="NZ_CP091510.1"/>
</dbReference>
<dbReference type="GO" id="GO:0006508">
    <property type="term" value="P:proteolysis"/>
    <property type="evidence" value="ECO:0007669"/>
    <property type="project" value="UniProtKB-KW"/>
</dbReference>
<sequence length="209" mass="22951">MGGNFDLGIFLLAVLPVLLAITVHEAAHGYAARYYGDRTAEQLGRLTLNPLAHIDPIGTVVVPALLFFTTGFMFGWAKPVPVVSRNLRNVRIGMRMVAIAGPLSNLVMMFGWAFVMMLAPWVPASFQYPLTQMANFGVTINALLFVLNMLPILPLDGGRFVDTFLPPKASMAFQKIEPYGMWILVIMMFTGVLGAIMHPLVSLVLSLVR</sequence>
<keyword evidence="12 13" id="KW-0472">Membrane</keyword>
<dbReference type="Proteomes" id="UP000036027">
    <property type="component" value="Unassembled WGS sequence"/>
</dbReference>
<evidence type="ECO:0000256" key="5">
    <source>
        <dbReference type="ARBA" id="ARBA00022670"/>
    </source>
</evidence>
<evidence type="ECO:0000256" key="8">
    <source>
        <dbReference type="ARBA" id="ARBA00022801"/>
    </source>
</evidence>
<comment type="similarity">
    <text evidence="3">Belongs to the peptidase M50B family.</text>
</comment>
<gene>
    <name evidence="14" type="ORF">PL75_05975</name>
</gene>
<feature type="transmembrane region" description="Helical" evidence="13">
    <location>
        <begin position="55"/>
        <end position="76"/>
    </location>
</feature>
<dbReference type="AlphaFoldDB" id="A0A0J0YRT0"/>
<dbReference type="PATRIC" id="fig|1470200.3.peg.2400"/>
<keyword evidence="5" id="KW-0645">Protease</keyword>
<keyword evidence="10 13" id="KW-1133">Transmembrane helix</keyword>
<keyword evidence="4" id="KW-1003">Cell membrane</keyword>
<keyword evidence="11" id="KW-0482">Metalloprotease</keyword>
<dbReference type="InterPro" id="IPR044537">
    <property type="entry name" value="Rip2-like"/>
</dbReference>
<keyword evidence="6 13" id="KW-0812">Transmembrane</keyword>
<evidence type="ECO:0000256" key="13">
    <source>
        <dbReference type="SAM" id="Phobius"/>
    </source>
</evidence>
<dbReference type="STRING" id="1470200.PL75_05975"/>
<organism evidence="14 15">
    <name type="scientific">Neisseria arctica</name>
    <dbReference type="NCBI Taxonomy" id="1470200"/>
    <lineage>
        <taxon>Bacteria</taxon>
        <taxon>Pseudomonadati</taxon>
        <taxon>Pseudomonadota</taxon>
        <taxon>Betaproteobacteria</taxon>
        <taxon>Neisseriales</taxon>
        <taxon>Neisseriaceae</taxon>
        <taxon>Neisseria</taxon>
    </lineage>
</organism>
<evidence type="ECO:0000256" key="11">
    <source>
        <dbReference type="ARBA" id="ARBA00023049"/>
    </source>
</evidence>
<dbReference type="GO" id="GO:0005886">
    <property type="term" value="C:plasma membrane"/>
    <property type="evidence" value="ECO:0007669"/>
    <property type="project" value="UniProtKB-SubCell"/>
</dbReference>
<comment type="subcellular location">
    <subcellularLocation>
        <location evidence="2">Cell membrane</location>
        <topology evidence="2">Multi-pass membrane protein</topology>
    </subcellularLocation>
</comment>
<comment type="cofactor">
    <cofactor evidence="1">
        <name>Zn(2+)</name>
        <dbReference type="ChEBI" id="CHEBI:29105"/>
    </cofactor>
</comment>
<evidence type="ECO:0000256" key="7">
    <source>
        <dbReference type="ARBA" id="ARBA00022723"/>
    </source>
</evidence>
<feature type="transmembrane region" description="Helical" evidence="13">
    <location>
        <begin position="179"/>
        <end position="201"/>
    </location>
</feature>